<gene>
    <name evidence="1" type="ordered locus">Mycch_4029</name>
</gene>
<evidence type="ECO:0000313" key="2">
    <source>
        <dbReference type="Proteomes" id="UP000006057"/>
    </source>
</evidence>
<accession>I4BN95</accession>
<reference evidence="1 2" key="1">
    <citation type="submission" date="2012-06" db="EMBL/GenBank/DDBJ databases">
        <title>Complete sequence of chromosome of Mycobacterium chubuense NBB4.</title>
        <authorList>
            <consortium name="US DOE Joint Genome Institute"/>
            <person name="Lucas S."/>
            <person name="Han J."/>
            <person name="Lapidus A."/>
            <person name="Cheng J.-F."/>
            <person name="Goodwin L."/>
            <person name="Pitluck S."/>
            <person name="Peters L."/>
            <person name="Mikhailova N."/>
            <person name="Teshima H."/>
            <person name="Detter J.C."/>
            <person name="Han C."/>
            <person name="Tapia R."/>
            <person name="Land M."/>
            <person name="Hauser L."/>
            <person name="Kyrpides N."/>
            <person name="Ivanova N."/>
            <person name="Pagani I."/>
            <person name="Mattes T."/>
            <person name="Holmes A."/>
            <person name="Rutledge P."/>
            <person name="Paulsen I."/>
            <person name="Coleman N."/>
            <person name="Woyke T."/>
        </authorList>
    </citation>
    <scope>NUCLEOTIDE SEQUENCE [LARGE SCALE GENOMIC DNA]</scope>
    <source>
        <strain evidence="1 2">NBB4</strain>
    </source>
</reference>
<dbReference type="HOGENOM" id="CLU_2881026_0_0_11"/>
<dbReference type="STRING" id="710421.Mycch_4029"/>
<protein>
    <submittedName>
        <fullName evidence="1">Uncharacterized protein</fullName>
    </submittedName>
</protein>
<dbReference type="PATRIC" id="fig|710421.3.peg.4026"/>
<dbReference type="EMBL" id="CP003053">
    <property type="protein sequence ID" value="AFM18752.1"/>
    <property type="molecule type" value="Genomic_DNA"/>
</dbReference>
<evidence type="ECO:0000313" key="1">
    <source>
        <dbReference type="EMBL" id="AFM18752.1"/>
    </source>
</evidence>
<sequence>MNPTSLEEDLHEFAIELRKLAYTMPGGCEDPLIRLSERMAQVAEHASAFDQPRKGPARQVFTG</sequence>
<dbReference type="AlphaFoldDB" id="I4BN95"/>
<keyword evidence="2" id="KW-1185">Reference proteome</keyword>
<dbReference type="OrthoDB" id="4752178at2"/>
<proteinExistence type="predicted"/>
<dbReference type="RefSeq" id="WP_014817225.1">
    <property type="nucleotide sequence ID" value="NC_018027.1"/>
</dbReference>
<organism evidence="1 2">
    <name type="scientific">Mycolicibacterium chubuense (strain NBB4)</name>
    <name type="common">Mycobacterium chubuense</name>
    <dbReference type="NCBI Taxonomy" id="710421"/>
    <lineage>
        <taxon>Bacteria</taxon>
        <taxon>Bacillati</taxon>
        <taxon>Actinomycetota</taxon>
        <taxon>Actinomycetes</taxon>
        <taxon>Mycobacteriales</taxon>
        <taxon>Mycobacteriaceae</taxon>
        <taxon>Mycolicibacterium</taxon>
    </lineage>
</organism>
<name>I4BN95_MYCCN</name>
<dbReference type="Proteomes" id="UP000006057">
    <property type="component" value="Chromosome"/>
</dbReference>
<dbReference type="KEGG" id="mcb:Mycch_4029"/>